<dbReference type="RefSeq" id="WP_245654771.1">
    <property type="nucleotide sequence ID" value="NZ_FMWO01000060.1"/>
</dbReference>
<keyword evidence="5 7" id="KW-0807">Transducer</keyword>
<proteinExistence type="inferred from homology"/>
<comment type="similarity">
    <text evidence="6">Belongs to the methyl-accepting chemotaxis (MCP) protein family.</text>
</comment>
<evidence type="ECO:0000256" key="8">
    <source>
        <dbReference type="SAM" id="Phobius"/>
    </source>
</evidence>
<dbReference type="GO" id="GO:0004888">
    <property type="term" value="F:transmembrane signaling receptor activity"/>
    <property type="evidence" value="ECO:0007669"/>
    <property type="project" value="InterPro"/>
</dbReference>
<dbReference type="PROSITE" id="PS50111">
    <property type="entry name" value="CHEMOTAXIS_TRANSDUC_2"/>
    <property type="match status" value="1"/>
</dbReference>
<keyword evidence="4 8" id="KW-0472">Membrane</keyword>
<feature type="domain" description="Methyl-accepting transducer" evidence="9">
    <location>
        <begin position="433"/>
        <end position="669"/>
    </location>
</feature>
<evidence type="ECO:0000313" key="12">
    <source>
        <dbReference type="Proteomes" id="UP000198729"/>
    </source>
</evidence>
<evidence type="ECO:0000256" key="5">
    <source>
        <dbReference type="ARBA" id="ARBA00023224"/>
    </source>
</evidence>
<evidence type="ECO:0000256" key="2">
    <source>
        <dbReference type="ARBA" id="ARBA00022692"/>
    </source>
</evidence>
<feature type="transmembrane region" description="Helical" evidence="8">
    <location>
        <begin position="341"/>
        <end position="361"/>
    </location>
</feature>
<organism evidence="11 12">
    <name type="scientific">Nitrosomonas mobilis</name>
    <dbReference type="NCBI Taxonomy" id="51642"/>
    <lineage>
        <taxon>Bacteria</taxon>
        <taxon>Pseudomonadati</taxon>
        <taxon>Pseudomonadota</taxon>
        <taxon>Betaproteobacteria</taxon>
        <taxon>Nitrosomonadales</taxon>
        <taxon>Nitrosomonadaceae</taxon>
        <taxon>Nitrosomonas</taxon>
    </lineage>
</organism>
<keyword evidence="2 8" id="KW-0812">Transmembrane</keyword>
<evidence type="ECO:0000313" key="11">
    <source>
        <dbReference type="EMBL" id="SCZ86308.1"/>
    </source>
</evidence>
<dbReference type="Proteomes" id="UP000198729">
    <property type="component" value="Unassembled WGS sequence"/>
</dbReference>
<dbReference type="PROSITE" id="PS50885">
    <property type="entry name" value="HAMP"/>
    <property type="match status" value="1"/>
</dbReference>
<evidence type="ECO:0000259" key="10">
    <source>
        <dbReference type="PROSITE" id="PS50885"/>
    </source>
</evidence>
<keyword evidence="3 8" id="KW-1133">Transmembrane helix</keyword>
<dbReference type="SUPFAM" id="SSF58104">
    <property type="entry name" value="Methyl-accepting chemotaxis protein (MCP) signaling domain"/>
    <property type="match status" value="1"/>
</dbReference>
<dbReference type="AlphaFoldDB" id="A0A1G5SGR2"/>
<evidence type="ECO:0000256" key="3">
    <source>
        <dbReference type="ARBA" id="ARBA00022989"/>
    </source>
</evidence>
<protein>
    <submittedName>
        <fullName evidence="11">Methyl-accepting chemotaxis sensory transducer</fullName>
    </submittedName>
</protein>
<keyword evidence="12" id="KW-1185">Reference proteome</keyword>
<evidence type="ECO:0000256" key="6">
    <source>
        <dbReference type="ARBA" id="ARBA00029447"/>
    </source>
</evidence>
<dbReference type="STRING" id="51642.NSMM_510026"/>
<dbReference type="GO" id="GO:0016020">
    <property type="term" value="C:membrane"/>
    <property type="evidence" value="ECO:0007669"/>
    <property type="project" value="UniProtKB-SubCell"/>
</dbReference>
<feature type="transmembrane region" description="Helical" evidence="8">
    <location>
        <begin position="38"/>
        <end position="58"/>
    </location>
</feature>
<reference evidence="11 12" key="1">
    <citation type="submission" date="2016-10" db="EMBL/GenBank/DDBJ databases">
        <authorList>
            <person name="de Groot N.N."/>
        </authorList>
    </citation>
    <scope>NUCLEOTIDE SEQUENCE [LARGE SCALE GENOMIC DNA]</scope>
    <source>
        <strain evidence="11">1</strain>
    </source>
</reference>
<evidence type="ECO:0000256" key="1">
    <source>
        <dbReference type="ARBA" id="ARBA00004141"/>
    </source>
</evidence>
<dbReference type="GO" id="GO:0007165">
    <property type="term" value="P:signal transduction"/>
    <property type="evidence" value="ECO:0007669"/>
    <property type="project" value="UniProtKB-KW"/>
</dbReference>
<comment type="subcellular location">
    <subcellularLocation>
        <location evidence="1">Membrane</location>
        <topology evidence="1">Multi-pass membrane protein</topology>
    </subcellularLocation>
</comment>
<dbReference type="PANTHER" id="PTHR32089">
    <property type="entry name" value="METHYL-ACCEPTING CHEMOTAXIS PROTEIN MCPB"/>
    <property type="match status" value="1"/>
</dbReference>
<dbReference type="GO" id="GO:0006935">
    <property type="term" value="P:chemotaxis"/>
    <property type="evidence" value="ECO:0007669"/>
    <property type="project" value="InterPro"/>
</dbReference>
<feature type="domain" description="HAMP" evidence="10">
    <location>
        <begin position="377"/>
        <end position="428"/>
    </location>
</feature>
<name>A0A1G5SGR2_9PROT</name>
<evidence type="ECO:0000256" key="7">
    <source>
        <dbReference type="PROSITE-ProRule" id="PRU00284"/>
    </source>
</evidence>
<evidence type="ECO:0000256" key="4">
    <source>
        <dbReference type="ARBA" id="ARBA00023136"/>
    </source>
</evidence>
<dbReference type="PANTHER" id="PTHR32089:SF119">
    <property type="entry name" value="METHYL-ACCEPTING CHEMOTAXIS PROTEIN CTPL"/>
    <property type="match status" value="1"/>
</dbReference>
<evidence type="ECO:0000259" key="9">
    <source>
        <dbReference type="PROSITE" id="PS50111"/>
    </source>
</evidence>
<dbReference type="InterPro" id="IPR004090">
    <property type="entry name" value="Chemotax_Me-accpt_rcpt"/>
</dbReference>
<dbReference type="InterPro" id="IPR004089">
    <property type="entry name" value="MCPsignal_dom"/>
</dbReference>
<accession>A0A1G5SGR2</accession>
<dbReference type="CDD" id="cd11386">
    <property type="entry name" value="MCP_signal"/>
    <property type="match status" value="1"/>
</dbReference>
<dbReference type="Gene3D" id="1.10.287.950">
    <property type="entry name" value="Methyl-accepting chemotaxis protein"/>
    <property type="match status" value="1"/>
</dbReference>
<sequence>MTGSLYDWNIVKPETRNQNGDTVALRMLTLFKGLNVHYLTHITGLVFIVLLLTGLFMLHTEAQHARQHSAHMKIIMQIYHYIGQLSVDAAPQRIDEVGLSYTKWQESLNQLSHHARLLQRGGQFLGSEIKPVIELLPADVFDSFDQPWQVTKINLQSALANRDLLIAMVELKIHIFAIHHRLQNKLQSLSVKLAQAGWNADQIGTIDTISTLASAMAAAIPLTSAVDFDHMDRTNPLNTSFSRLATMRDKLKESIELLRVSTANNLLDQPIPANMTLHIESALNDAAELLQLSNKITPDAAGTWQHFQASLTASRQMVEPLSHIEQGVTAYFQDLQTRQTILILASLILAAIAAFLFIYSFSNNLRKKLLRGKHDVEHTQQAILRLLNEMEKPANGDLTARMSVTENMTGTIADAINLTIEELQALVKKVDYASTHVINTSTQAEKISSGLLTVAQAQSQKIEESTITVLSIAESLETVSRSANACAEVSKQSLKAAESGAHAVQDAINGMNEIRTYIQETAKRIKRLGESSQEIGEIVTLISDITEQTNVLALNAAIQAASAGEAGKGFSVIAQEIQRLAEHSAEATKQISTLVRNIRGDTQDTIIAMERSTTGVVEGTRRANATGDALEEIETVSKQLAQLVAEISAATRSQTLVTSKIAKSMEDILAITRQTTEGTASNADSIKRIADHATRLKASISRFKV</sequence>
<dbReference type="EMBL" id="FMWO01000060">
    <property type="protein sequence ID" value="SCZ86308.1"/>
    <property type="molecule type" value="Genomic_DNA"/>
</dbReference>
<dbReference type="InterPro" id="IPR003660">
    <property type="entry name" value="HAMP_dom"/>
</dbReference>
<gene>
    <name evidence="11" type="ORF">NSMM_510026</name>
</gene>
<dbReference type="PRINTS" id="PR00260">
    <property type="entry name" value="CHEMTRNSDUCR"/>
</dbReference>
<dbReference type="SMART" id="SM00283">
    <property type="entry name" value="MA"/>
    <property type="match status" value="1"/>
</dbReference>
<dbReference type="Pfam" id="PF00015">
    <property type="entry name" value="MCPsignal"/>
    <property type="match status" value="1"/>
</dbReference>